<dbReference type="NCBIfam" id="TIGR03506">
    <property type="entry name" value="FlgEFG_subfam"/>
    <property type="match status" value="1"/>
</dbReference>
<dbReference type="eggNOG" id="COG4786">
    <property type="taxonomic scope" value="Bacteria"/>
</dbReference>
<dbReference type="EMBL" id="ADLO01000065">
    <property type="protein sequence ID" value="KGF55098.1"/>
    <property type="molecule type" value="Genomic_DNA"/>
</dbReference>
<keyword evidence="6" id="KW-1185">Reference proteome</keyword>
<feature type="domain" description="Flagellar hook protein FlgE/F/G-like D1" evidence="4">
    <location>
        <begin position="87"/>
        <end position="116"/>
    </location>
</feature>
<dbReference type="Pfam" id="PF22692">
    <property type="entry name" value="LlgE_F_G_D1"/>
    <property type="match status" value="1"/>
</dbReference>
<dbReference type="GeneID" id="63974788"/>
<sequence length="243" mass="26750">MLQAFYTATVGAQQQMERMGVQGNNMANANTFGFRAEKPAFEALMYRMVDGIDGQQLPKGSGTRMVSTITDFRSAALEETGRKQDYAIVGDGFFALYDPDTGEISYTRDGSFALSSFQQTKEDGTTDTLYYLADGEGRQVLDTNGYPIVVTDAEARQPVGVFTIQYLDGLQHVGSGRFVTTEKNGAVWMSPSEVRQGYLESSNVDLASEMGKVIEAQRTYSYVLRMMQTADEIETTVNNLTNG</sequence>
<dbReference type="Pfam" id="PF06429">
    <property type="entry name" value="Flg_bbr_C"/>
    <property type="match status" value="1"/>
</dbReference>
<dbReference type="GO" id="GO:0071978">
    <property type="term" value="P:bacterial-type flagellum-dependent swarming motility"/>
    <property type="evidence" value="ECO:0007669"/>
    <property type="project" value="TreeGrafter"/>
</dbReference>
<dbReference type="PATRIC" id="fig|742738.3.peg.2334"/>
<evidence type="ECO:0000313" key="6">
    <source>
        <dbReference type="Proteomes" id="UP000029585"/>
    </source>
</evidence>
<evidence type="ECO:0000313" key="5">
    <source>
        <dbReference type="EMBL" id="KGF55098.1"/>
    </source>
</evidence>
<dbReference type="HOGENOM" id="CLU_013687_0_2_9"/>
<comment type="subcellular location">
    <subcellularLocation>
        <location evidence="2">Bacterial flagellum basal body</location>
    </subcellularLocation>
</comment>
<dbReference type="InterPro" id="IPR053967">
    <property type="entry name" value="LlgE_F_G-like_D1"/>
</dbReference>
<dbReference type="InterPro" id="IPR037925">
    <property type="entry name" value="FlgE/F/G-like"/>
</dbReference>
<name>A0A096B6Q9_FLAPL</name>
<gene>
    <name evidence="5" type="ORF">HMPREF9460_02273</name>
</gene>
<dbReference type="PANTHER" id="PTHR30435:SF19">
    <property type="entry name" value="FLAGELLAR BASAL-BODY ROD PROTEIN FLGG"/>
    <property type="match status" value="1"/>
</dbReference>
<dbReference type="GO" id="GO:0009425">
    <property type="term" value="C:bacterial-type flagellum basal body"/>
    <property type="evidence" value="ECO:0007669"/>
    <property type="project" value="UniProtKB-SubCell"/>
</dbReference>
<dbReference type="AlphaFoldDB" id="A0A096B6Q9"/>
<protein>
    <submittedName>
        <fullName evidence="5">Uncharacterized protein</fullName>
    </submittedName>
</protein>
<dbReference type="Proteomes" id="UP000029585">
    <property type="component" value="Unassembled WGS sequence"/>
</dbReference>
<accession>A0A096B6Q9</accession>
<dbReference type="InterPro" id="IPR010930">
    <property type="entry name" value="Flg_bb/hook_C_dom"/>
</dbReference>
<feature type="domain" description="Flagellar basal-body/hook protein C-terminal" evidence="3">
    <location>
        <begin position="195"/>
        <end position="240"/>
    </location>
</feature>
<evidence type="ECO:0000259" key="4">
    <source>
        <dbReference type="Pfam" id="PF22692"/>
    </source>
</evidence>
<dbReference type="RefSeq" id="WP_007489281.1">
    <property type="nucleotide sequence ID" value="NZ_KN174163.1"/>
</dbReference>
<dbReference type="InterPro" id="IPR020013">
    <property type="entry name" value="Flagellar_FlgE/F/G"/>
</dbReference>
<evidence type="ECO:0000259" key="3">
    <source>
        <dbReference type="Pfam" id="PF06429"/>
    </source>
</evidence>
<reference evidence="5 6" key="1">
    <citation type="submission" date="2011-08" db="EMBL/GenBank/DDBJ databases">
        <title>The Genome Sequence of Clostridium orbiscindens 1_3_50AFAA.</title>
        <authorList>
            <consortium name="The Broad Institute Genome Sequencing Platform"/>
            <person name="Earl A."/>
            <person name="Ward D."/>
            <person name="Feldgarden M."/>
            <person name="Gevers D."/>
            <person name="Daigneault M."/>
            <person name="Strauss J."/>
            <person name="Allen-Vercoe E."/>
            <person name="Young S.K."/>
            <person name="Zeng Q."/>
            <person name="Gargeya S."/>
            <person name="Fitzgerald M."/>
            <person name="Haas B."/>
            <person name="Abouelleil A."/>
            <person name="Alvarado L."/>
            <person name="Arachchi H.M."/>
            <person name="Berlin A."/>
            <person name="Brown A."/>
            <person name="Chapman S.B."/>
            <person name="Chen Z."/>
            <person name="Dunbar C."/>
            <person name="Freedman E."/>
            <person name="Gearin G."/>
            <person name="Gellesch M."/>
            <person name="Goldberg J."/>
            <person name="Griggs A."/>
            <person name="Gujja S."/>
            <person name="Heiman D."/>
            <person name="Howarth C."/>
            <person name="Larson L."/>
            <person name="Lui A."/>
            <person name="MacDonald P.J.P."/>
            <person name="Montmayeur A."/>
            <person name="Murphy C."/>
            <person name="Neiman D."/>
            <person name="Pearson M."/>
            <person name="Priest M."/>
            <person name="Roberts A."/>
            <person name="Saif S."/>
            <person name="Shea T."/>
            <person name="Shenoy N."/>
            <person name="Sisk P."/>
            <person name="Stolte C."/>
            <person name="Sykes S."/>
            <person name="Wortman J."/>
            <person name="Nusbaum C."/>
            <person name="Birren B."/>
        </authorList>
    </citation>
    <scope>NUCLEOTIDE SEQUENCE [LARGE SCALE GENOMIC DNA]</scope>
    <source>
        <strain evidence="5 6">1_3_50AFAA</strain>
    </source>
</reference>
<dbReference type="PANTHER" id="PTHR30435">
    <property type="entry name" value="FLAGELLAR PROTEIN"/>
    <property type="match status" value="1"/>
</dbReference>
<evidence type="ECO:0000256" key="1">
    <source>
        <dbReference type="ARBA" id="ARBA00009677"/>
    </source>
</evidence>
<keyword evidence="2" id="KW-0975">Bacterial flagellum</keyword>
<comment type="similarity">
    <text evidence="1 2">Belongs to the flagella basal body rod proteins family.</text>
</comment>
<comment type="caution">
    <text evidence="5">The sequence shown here is derived from an EMBL/GenBank/DDBJ whole genome shotgun (WGS) entry which is preliminary data.</text>
</comment>
<dbReference type="SUPFAM" id="SSF117143">
    <property type="entry name" value="Flagellar hook protein flgE"/>
    <property type="match status" value="1"/>
</dbReference>
<organism evidence="5 6">
    <name type="scientific">Flavonifractor plautii 1_3_50AFAA</name>
    <dbReference type="NCBI Taxonomy" id="742738"/>
    <lineage>
        <taxon>Bacteria</taxon>
        <taxon>Bacillati</taxon>
        <taxon>Bacillota</taxon>
        <taxon>Clostridia</taxon>
        <taxon>Eubacteriales</taxon>
        <taxon>Oscillospiraceae</taxon>
        <taxon>Flavonifractor</taxon>
    </lineage>
</organism>
<proteinExistence type="inferred from homology"/>
<evidence type="ECO:0000256" key="2">
    <source>
        <dbReference type="RuleBase" id="RU362116"/>
    </source>
</evidence>